<proteinExistence type="inferred from homology"/>
<evidence type="ECO:0000313" key="4">
    <source>
        <dbReference type="EMBL" id="TCQ02037.1"/>
    </source>
</evidence>
<comment type="similarity">
    <text evidence="1">Belongs to the ATP-dependent DNA ligase family.</text>
</comment>
<dbReference type="OrthoDB" id="9802472at2"/>
<dbReference type="Pfam" id="PF01068">
    <property type="entry name" value="DNA_ligase_A_M"/>
    <property type="match status" value="1"/>
</dbReference>
<evidence type="ECO:0000259" key="3">
    <source>
        <dbReference type="PROSITE" id="PS50160"/>
    </source>
</evidence>
<protein>
    <submittedName>
        <fullName evidence="4">DNA ligase-1</fullName>
    </submittedName>
</protein>
<gene>
    <name evidence="4" type="ORF">EDD79_101910</name>
</gene>
<evidence type="ECO:0000313" key="5">
    <source>
        <dbReference type="Proteomes" id="UP000295504"/>
    </source>
</evidence>
<dbReference type="Gene3D" id="3.30.470.30">
    <property type="entry name" value="DNA ligase/mRNA capping enzyme"/>
    <property type="match status" value="1"/>
</dbReference>
<dbReference type="CDD" id="cd07906">
    <property type="entry name" value="Adenylation_DNA_ligase_LigD_LigC"/>
    <property type="match status" value="1"/>
</dbReference>
<keyword evidence="2 4" id="KW-0436">Ligase</keyword>
<organism evidence="4 5">
    <name type="scientific">Serpentinicella alkaliphila</name>
    <dbReference type="NCBI Taxonomy" id="1734049"/>
    <lineage>
        <taxon>Bacteria</taxon>
        <taxon>Bacillati</taxon>
        <taxon>Bacillota</taxon>
        <taxon>Clostridia</taxon>
        <taxon>Peptostreptococcales</taxon>
        <taxon>Natronincolaceae</taxon>
        <taxon>Serpentinicella</taxon>
    </lineage>
</organism>
<dbReference type="AlphaFoldDB" id="A0A4R2TI99"/>
<dbReference type="InterPro" id="IPR012310">
    <property type="entry name" value="DNA_ligase_ATP-dep_cent"/>
</dbReference>
<dbReference type="GO" id="GO:0003910">
    <property type="term" value="F:DNA ligase (ATP) activity"/>
    <property type="evidence" value="ECO:0007669"/>
    <property type="project" value="InterPro"/>
</dbReference>
<dbReference type="PANTHER" id="PTHR45674:SF4">
    <property type="entry name" value="DNA LIGASE 1"/>
    <property type="match status" value="1"/>
</dbReference>
<reference evidence="4 5" key="1">
    <citation type="submission" date="2019-03" db="EMBL/GenBank/DDBJ databases">
        <title>Genomic Encyclopedia of Type Strains, Phase IV (KMG-IV): sequencing the most valuable type-strain genomes for metagenomic binning, comparative biology and taxonomic classification.</title>
        <authorList>
            <person name="Goeker M."/>
        </authorList>
    </citation>
    <scope>NUCLEOTIDE SEQUENCE [LARGE SCALE GENOMIC DNA]</scope>
    <source>
        <strain evidence="4 5">DSM 100013</strain>
    </source>
</reference>
<keyword evidence="5" id="KW-1185">Reference proteome</keyword>
<feature type="domain" description="ATP-dependent DNA ligase family profile" evidence="3">
    <location>
        <begin position="103"/>
        <end position="187"/>
    </location>
</feature>
<comment type="caution">
    <text evidence="4">The sequence shown here is derived from an EMBL/GenBank/DDBJ whole genome shotgun (WGS) entry which is preliminary data.</text>
</comment>
<sequence>MFYPLMLLDTFPDPFSDSNFIFEPKYDGIRLEFSNIVSPKLYSRNGTQLNIQFPEILEGINKKVVIDGELIGLTKEGNEDFEGIMKRFRMKKEDKIKQHIIISPVCYKVFDILYFNGKDLRNKPLYERKAILDEVITDNEIINKVPYIKEDGISFFTQVKENNLEGMVAKKLSSSYIGKRSSSWLKIINWLNVNAVITGYRKKDNALLCSHEDGRPLGLVLYGISPAHREAFFQIANKIKDSEDSQFYYLEPLIKCRLKGRGFLLNGILRSPIFIEFII</sequence>
<dbReference type="PROSITE" id="PS50160">
    <property type="entry name" value="DNA_LIGASE_A3"/>
    <property type="match status" value="1"/>
</dbReference>
<dbReference type="GO" id="GO:0006281">
    <property type="term" value="P:DNA repair"/>
    <property type="evidence" value="ECO:0007669"/>
    <property type="project" value="InterPro"/>
</dbReference>
<dbReference type="Proteomes" id="UP000295504">
    <property type="component" value="Unassembled WGS sequence"/>
</dbReference>
<accession>A0A4R2TI99</accession>
<name>A0A4R2TI99_9FIRM</name>
<evidence type="ECO:0000256" key="1">
    <source>
        <dbReference type="ARBA" id="ARBA00007572"/>
    </source>
</evidence>
<dbReference type="RefSeq" id="WP_132848583.1">
    <property type="nucleotide sequence ID" value="NZ_CP058648.1"/>
</dbReference>
<dbReference type="GO" id="GO:0006310">
    <property type="term" value="P:DNA recombination"/>
    <property type="evidence" value="ECO:0007669"/>
    <property type="project" value="InterPro"/>
</dbReference>
<dbReference type="GO" id="GO:0005524">
    <property type="term" value="F:ATP binding"/>
    <property type="evidence" value="ECO:0007669"/>
    <property type="project" value="InterPro"/>
</dbReference>
<dbReference type="EMBL" id="SLYC01000019">
    <property type="protein sequence ID" value="TCQ02037.1"/>
    <property type="molecule type" value="Genomic_DNA"/>
</dbReference>
<dbReference type="PANTHER" id="PTHR45674">
    <property type="entry name" value="DNA LIGASE 1/3 FAMILY MEMBER"/>
    <property type="match status" value="1"/>
</dbReference>
<evidence type="ECO:0000256" key="2">
    <source>
        <dbReference type="ARBA" id="ARBA00022598"/>
    </source>
</evidence>
<dbReference type="SUPFAM" id="SSF56091">
    <property type="entry name" value="DNA ligase/mRNA capping enzyme, catalytic domain"/>
    <property type="match status" value="1"/>
</dbReference>
<dbReference type="InterPro" id="IPR050191">
    <property type="entry name" value="ATP-dep_DNA_ligase"/>
</dbReference>